<dbReference type="Gene3D" id="3.90.640.20">
    <property type="entry name" value="Heat-shock cognate protein, ATPase"/>
    <property type="match status" value="1"/>
</dbReference>
<dbReference type="InterPro" id="IPR037126">
    <property type="entry name" value="PdaC/RsiV-like_sf"/>
</dbReference>
<dbReference type="Pfam" id="PF13739">
    <property type="entry name" value="PdaC"/>
    <property type="match status" value="1"/>
</dbReference>
<evidence type="ECO:0000259" key="2">
    <source>
        <dbReference type="Pfam" id="PF11738"/>
    </source>
</evidence>
<comment type="caution">
    <text evidence="4">The sequence shown here is derived from an EMBL/GenBank/DDBJ whole genome shotgun (WGS) entry which is preliminary data.</text>
</comment>
<keyword evidence="5" id="KW-1185">Reference proteome</keyword>
<evidence type="ECO:0000313" key="4">
    <source>
        <dbReference type="EMBL" id="MFB9051843.1"/>
    </source>
</evidence>
<feature type="domain" description="Deacetylase PdaC" evidence="3">
    <location>
        <begin position="38"/>
        <end position="139"/>
    </location>
</feature>
<dbReference type="Gene3D" id="3.30.565.40">
    <property type="entry name" value="Fervidobacterium nodosum Rt17-B1 like"/>
    <property type="match status" value="1"/>
</dbReference>
<name>A0ABV5EXB9_9FLAO</name>
<dbReference type="PROSITE" id="PS51257">
    <property type="entry name" value="PROKAR_LIPOPROTEIN"/>
    <property type="match status" value="1"/>
</dbReference>
<evidence type="ECO:0000256" key="1">
    <source>
        <dbReference type="SAM" id="SignalP"/>
    </source>
</evidence>
<dbReference type="InterPro" id="IPR025303">
    <property type="entry name" value="PdaC"/>
</dbReference>
<gene>
    <name evidence="4" type="ORF">ACFFVB_02015</name>
</gene>
<feature type="chain" id="PRO_5045808365" evidence="1">
    <location>
        <begin position="19"/>
        <end position="240"/>
    </location>
</feature>
<protein>
    <submittedName>
        <fullName evidence="4">DUF3298 and DUF4163 domain-containing protein</fullName>
    </submittedName>
</protein>
<proteinExistence type="predicted"/>
<sequence>MQLRLHPFLIIFSLLTLASCTEKQAIIFTEESITAPNNTIVEINIPMAVGDSKAALLINTTLKKRVASELEFNQEIQATNTIEANIENFNSEYISFKNEFPESAQEWEAQIDGEIMFESPEIISISLTSYTNTGGAHGILIISFLNFDGQTGELIQNDELIENAEQFNQLANPYFDEAISEKKDMYLDTEKFILPQNIGYSADGLILLYNTYEIAPYAAGITEFVIPFDKANSYLKFDGF</sequence>
<dbReference type="InterPro" id="IPR021729">
    <property type="entry name" value="DUF3298"/>
</dbReference>
<dbReference type="EMBL" id="JBHMEZ010000001">
    <property type="protein sequence ID" value="MFB9051843.1"/>
    <property type="molecule type" value="Genomic_DNA"/>
</dbReference>
<dbReference type="Proteomes" id="UP001589605">
    <property type="component" value="Unassembled WGS sequence"/>
</dbReference>
<dbReference type="RefSeq" id="WP_382380642.1">
    <property type="nucleotide sequence ID" value="NZ_JBHMEZ010000001.1"/>
</dbReference>
<evidence type="ECO:0000259" key="3">
    <source>
        <dbReference type="Pfam" id="PF13739"/>
    </source>
</evidence>
<feature type="signal peptide" evidence="1">
    <location>
        <begin position="1"/>
        <end position="18"/>
    </location>
</feature>
<evidence type="ECO:0000313" key="5">
    <source>
        <dbReference type="Proteomes" id="UP001589605"/>
    </source>
</evidence>
<reference evidence="4 5" key="1">
    <citation type="submission" date="2024-09" db="EMBL/GenBank/DDBJ databases">
        <authorList>
            <person name="Sun Q."/>
            <person name="Mori K."/>
        </authorList>
    </citation>
    <scope>NUCLEOTIDE SEQUENCE [LARGE SCALE GENOMIC DNA]</scope>
    <source>
        <strain evidence="4 5">CECT 8286</strain>
    </source>
</reference>
<keyword evidence="1" id="KW-0732">Signal</keyword>
<feature type="domain" description="DUF3298" evidence="2">
    <location>
        <begin position="165"/>
        <end position="229"/>
    </location>
</feature>
<organism evidence="4 5">
    <name type="scientific">Formosa undariae</name>
    <dbReference type="NCBI Taxonomy" id="1325436"/>
    <lineage>
        <taxon>Bacteria</taxon>
        <taxon>Pseudomonadati</taxon>
        <taxon>Bacteroidota</taxon>
        <taxon>Flavobacteriia</taxon>
        <taxon>Flavobacteriales</taxon>
        <taxon>Flavobacteriaceae</taxon>
        <taxon>Formosa</taxon>
    </lineage>
</organism>
<accession>A0ABV5EXB9</accession>
<dbReference type="Pfam" id="PF11738">
    <property type="entry name" value="DUF3298"/>
    <property type="match status" value="1"/>
</dbReference>